<feature type="domain" description="Aminotransferase class I/classII large" evidence="13">
    <location>
        <begin position="61"/>
        <end position="420"/>
    </location>
</feature>
<dbReference type="EMBL" id="FZOR01000018">
    <property type="protein sequence ID" value="SNT17113.1"/>
    <property type="molecule type" value="Genomic_DNA"/>
</dbReference>
<evidence type="ECO:0000256" key="11">
    <source>
        <dbReference type="ARBA" id="ARBA00077749"/>
    </source>
</evidence>
<dbReference type="FunFam" id="3.40.640.10:FF:000019">
    <property type="entry name" value="Pyridoxal phosphate-dependent aminotransferase"/>
    <property type="match status" value="1"/>
</dbReference>
<comment type="similarity">
    <text evidence="2">Belongs to the class-I pyridoxal-phosphate-dependent aminotransferase family.</text>
</comment>
<evidence type="ECO:0000313" key="15">
    <source>
        <dbReference type="Proteomes" id="UP000198318"/>
    </source>
</evidence>
<dbReference type="InterPro" id="IPR015422">
    <property type="entry name" value="PyrdxlP-dep_Trfase_small"/>
</dbReference>
<dbReference type="InterPro" id="IPR004839">
    <property type="entry name" value="Aminotransferase_I/II_large"/>
</dbReference>
<sequence>MTRPAPVPPATPGGTGIAGAGRGYGKSMQVNQSGKLTNVCYDIRGPVLKRAKQLEAEGNNILKLHIGNPAPFGFEAPPELLQDMVRNLPDAHGYSDSKGILPARRAIVQRLEDSGVAGIDVEDVYLGNGVSELIVMTLQALLNDGDEVLIPAPDYPLWTAAVSLCGGTPVHYLCDEDDGWQPSLDDIEAKIGDRTRAIVIINPNNPTGAVYSREVLSRIVEVARRRNLLIFADEIYDRILYDDAEHVPIASLAPDLLCLTFGGLSKNYRVAGFRSGWVVLSGPKEHAESYIEGLDILANMRLCPNVPGQHAIQAALGGYQSIDDLVLPTGRLGEQRDRAWKLLNDLPGVSCVKPQGALYVFPRLDPEMYPIEDDMQFALDLLEQQKLLIVQGTGFNWPSTDHFRVVTLQYADDLEDAVGRIGDFLAGYRR</sequence>
<evidence type="ECO:0000256" key="5">
    <source>
        <dbReference type="ARBA" id="ARBA00022679"/>
    </source>
</evidence>
<dbReference type="PANTHER" id="PTHR43488">
    <property type="entry name" value="GLUTAMATE-PYRUVATE AMINOTRANSFERASE ALAA"/>
    <property type="match status" value="1"/>
</dbReference>
<evidence type="ECO:0000259" key="13">
    <source>
        <dbReference type="Pfam" id="PF00155"/>
    </source>
</evidence>
<gene>
    <name evidence="14" type="ORF">SAMN05443665_101813</name>
</gene>
<dbReference type="GO" id="GO:0004021">
    <property type="term" value="F:L-alanine:2-oxoglutarate aminotransferase activity"/>
    <property type="evidence" value="ECO:0007669"/>
    <property type="project" value="UniProtKB-EC"/>
</dbReference>
<reference evidence="14 15" key="1">
    <citation type="submission" date="2017-06" db="EMBL/GenBank/DDBJ databases">
        <authorList>
            <person name="Kim H.J."/>
            <person name="Triplett B.A."/>
        </authorList>
    </citation>
    <scope>NUCLEOTIDE SEQUENCE [LARGE SCALE GENOMIC DNA]</scope>
    <source>
        <strain evidence="14 15">DSM 44715</strain>
    </source>
</reference>
<dbReference type="Pfam" id="PF00155">
    <property type="entry name" value="Aminotran_1_2"/>
    <property type="match status" value="1"/>
</dbReference>
<comment type="cofactor">
    <cofactor evidence="1">
        <name>pyridoxal 5'-phosphate</name>
        <dbReference type="ChEBI" id="CHEBI:597326"/>
    </cofactor>
</comment>
<evidence type="ECO:0000256" key="3">
    <source>
        <dbReference type="ARBA" id="ARBA00011738"/>
    </source>
</evidence>
<keyword evidence="15" id="KW-1185">Reference proteome</keyword>
<evidence type="ECO:0000256" key="8">
    <source>
        <dbReference type="ARBA" id="ARBA00030923"/>
    </source>
</evidence>
<feature type="region of interest" description="Disordered" evidence="12">
    <location>
        <begin position="1"/>
        <end position="22"/>
    </location>
</feature>
<evidence type="ECO:0000256" key="12">
    <source>
        <dbReference type="SAM" id="MobiDB-lite"/>
    </source>
</evidence>
<dbReference type="InterPro" id="IPR015424">
    <property type="entry name" value="PyrdxlP-dep_Trfase"/>
</dbReference>
<dbReference type="Gene3D" id="3.40.640.10">
    <property type="entry name" value="Type I PLP-dependent aspartate aminotransferase-like (Major domain)"/>
    <property type="match status" value="1"/>
</dbReference>
<dbReference type="GO" id="GO:0030170">
    <property type="term" value="F:pyridoxal phosphate binding"/>
    <property type="evidence" value="ECO:0007669"/>
    <property type="project" value="InterPro"/>
</dbReference>
<organism evidence="14 15">
    <name type="scientific">Actinomadura meyerae</name>
    <dbReference type="NCBI Taxonomy" id="240840"/>
    <lineage>
        <taxon>Bacteria</taxon>
        <taxon>Bacillati</taxon>
        <taxon>Actinomycetota</taxon>
        <taxon>Actinomycetes</taxon>
        <taxon>Streptosporangiales</taxon>
        <taxon>Thermomonosporaceae</taxon>
        <taxon>Actinomadura</taxon>
    </lineage>
</organism>
<accession>A0A239KHM9</accession>
<dbReference type="PANTHER" id="PTHR43488:SF2">
    <property type="entry name" value="GLUTAMATE-PYRUVATE AMINOTRANSFERASE ALAA"/>
    <property type="match status" value="1"/>
</dbReference>
<evidence type="ECO:0000313" key="14">
    <source>
        <dbReference type="EMBL" id="SNT17113.1"/>
    </source>
</evidence>
<evidence type="ECO:0000256" key="6">
    <source>
        <dbReference type="ARBA" id="ARBA00022898"/>
    </source>
</evidence>
<proteinExistence type="inferred from homology"/>
<dbReference type="SUPFAM" id="SSF53383">
    <property type="entry name" value="PLP-dependent transferases"/>
    <property type="match status" value="1"/>
</dbReference>
<dbReference type="Proteomes" id="UP000198318">
    <property type="component" value="Unassembled WGS sequence"/>
</dbReference>
<keyword evidence="6" id="KW-0663">Pyridoxal phosphate</keyword>
<dbReference type="EC" id="2.6.1.2" evidence="7"/>
<dbReference type="CDD" id="cd00609">
    <property type="entry name" value="AAT_like"/>
    <property type="match status" value="1"/>
</dbReference>
<keyword evidence="5" id="KW-0808">Transferase</keyword>
<name>A0A239KHM9_9ACTN</name>
<feature type="compositionally biased region" description="Gly residues" evidence="12">
    <location>
        <begin position="13"/>
        <end position="22"/>
    </location>
</feature>
<evidence type="ECO:0000256" key="2">
    <source>
        <dbReference type="ARBA" id="ARBA00007441"/>
    </source>
</evidence>
<comment type="catalytic activity">
    <reaction evidence="9">
        <text>L-alanine + 2-oxoglutarate = pyruvate + L-glutamate</text>
        <dbReference type="Rhea" id="RHEA:19453"/>
        <dbReference type="ChEBI" id="CHEBI:15361"/>
        <dbReference type="ChEBI" id="CHEBI:16810"/>
        <dbReference type="ChEBI" id="CHEBI:29985"/>
        <dbReference type="ChEBI" id="CHEBI:57972"/>
        <dbReference type="EC" id="2.6.1.2"/>
    </reaction>
</comment>
<evidence type="ECO:0000256" key="7">
    <source>
        <dbReference type="ARBA" id="ARBA00026106"/>
    </source>
</evidence>
<keyword evidence="4" id="KW-0032">Aminotransferase</keyword>
<dbReference type="InterPro" id="IPR051926">
    <property type="entry name" value="Ala_Aminotransferase"/>
</dbReference>
<evidence type="ECO:0000256" key="4">
    <source>
        <dbReference type="ARBA" id="ARBA00022576"/>
    </source>
</evidence>
<evidence type="ECO:0000256" key="9">
    <source>
        <dbReference type="ARBA" id="ARBA00047412"/>
    </source>
</evidence>
<evidence type="ECO:0000256" key="10">
    <source>
        <dbReference type="ARBA" id="ARBA00068824"/>
    </source>
</evidence>
<evidence type="ECO:0000256" key="1">
    <source>
        <dbReference type="ARBA" id="ARBA00001933"/>
    </source>
</evidence>
<dbReference type="InterPro" id="IPR015421">
    <property type="entry name" value="PyrdxlP-dep_Trfase_major"/>
</dbReference>
<dbReference type="Gene3D" id="3.90.1150.10">
    <property type="entry name" value="Aspartate Aminotransferase, domain 1"/>
    <property type="match status" value="1"/>
</dbReference>
<feature type="compositionally biased region" description="Pro residues" evidence="12">
    <location>
        <begin position="1"/>
        <end position="11"/>
    </location>
</feature>
<dbReference type="AlphaFoldDB" id="A0A239KHM9"/>
<comment type="subunit">
    <text evidence="3">Homodimer.</text>
</comment>
<protein>
    <recommendedName>
        <fullName evidence="10">Alanine aminotransferase</fullName>
        <ecNumber evidence="7">2.6.1.2</ecNumber>
    </recommendedName>
    <alternativeName>
        <fullName evidence="11">Alanine transaminase</fullName>
    </alternativeName>
    <alternativeName>
        <fullName evidence="8">Transaminase A</fullName>
    </alternativeName>
</protein>